<protein>
    <submittedName>
        <fullName evidence="1">Putative coatomer subunit alpha</fullName>
    </submittedName>
</protein>
<sequence>MDSLKRTSHWKSTRFRYLLVALVALVLLVLFAIIIPHALIVPKENAPTTLKSNVLVPLYIYPAAKAWTPLYDAIIKHPRLNFTIIVNPNSGPGTDLYPDVDYISKIEKLNALPNARTLGYVHISYAQRDIQSVLKDVAIYSGWAKGNLDASTPGFAVQGIFVDEVPTAYSPEVAEYLKTVNLAIKNSPGILGKKLIIHNPGQVPDNRFSDSNTDTTVVFEETYQSFQPREAELARLSQERSRYGLLIHSLPRAMSKGDLRSLLAKASQKAGYLFVTNLDRNYFESFGPIWSTFINALPA</sequence>
<evidence type="ECO:0000313" key="2">
    <source>
        <dbReference type="Proteomes" id="UP000298493"/>
    </source>
</evidence>
<gene>
    <name evidence="1" type="ORF">E6O75_ATG11104</name>
</gene>
<dbReference type="PANTHER" id="PTHR35040">
    <property type="match status" value="1"/>
</dbReference>
<dbReference type="Proteomes" id="UP000298493">
    <property type="component" value="Unassembled WGS sequence"/>
</dbReference>
<dbReference type="PANTHER" id="PTHR35040:SF9">
    <property type="entry name" value="4-LIKE CELL SURFACE PROTEIN, PUTATIVE (AFU_ORTHOLOGUE AFUA_4G14080)-RELATED"/>
    <property type="match status" value="1"/>
</dbReference>
<comment type="caution">
    <text evidence="1">The sequence shown here is derived from an EMBL/GenBank/DDBJ whole genome shotgun (WGS) entry which is preliminary data.</text>
</comment>
<organism evidence="1 2">
    <name type="scientific">Venturia nashicola</name>
    <dbReference type="NCBI Taxonomy" id="86259"/>
    <lineage>
        <taxon>Eukaryota</taxon>
        <taxon>Fungi</taxon>
        <taxon>Dikarya</taxon>
        <taxon>Ascomycota</taxon>
        <taxon>Pezizomycotina</taxon>
        <taxon>Dothideomycetes</taxon>
        <taxon>Pleosporomycetidae</taxon>
        <taxon>Venturiales</taxon>
        <taxon>Venturiaceae</taxon>
        <taxon>Venturia</taxon>
    </lineage>
</organism>
<dbReference type="OrthoDB" id="5342184at2759"/>
<dbReference type="EMBL" id="SNSC02000008">
    <property type="protein sequence ID" value="TID22310.1"/>
    <property type="molecule type" value="Genomic_DNA"/>
</dbReference>
<dbReference type="AlphaFoldDB" id="A0A4Z1PGY9"/>
<reference evidence="1 2" key="1">
    <citation type="submission" date="2019-04" db="EMBL/GenBank/DDBJ databases">
        <title>High contiguity whole genome sequence and gene annotation resource for two Venturia nashicola isolates.</title>
        <authorList>
            <person name="Prokchorchik M."/>
            <person name="Won K."/>
            <person name="Lee Y."/>
            <person name="Choi E.D."/>
            <person name="Segonzac C."/>
            <person name="Sohn K.H."/>
        </authorList>
    </citation>
    <scope>NUCLEOTIDE SEQUENCE [LARGE SCALE GENOMIC DNA]</scope>
    <source>
        <strain evidence="1 2">PRI2</strain>
    </source>
</reference>
<name>A0A4Z1PGY9_9PEZI</name>
<evidence type="ECO:0000313" key="1">
    <source>
        <dbReference type="EMBL" id="TID22310.1"/>
    </source>
</evidence>
<accession>A0A4Z1PGY9</accession>
<proteinExistence type="predicted"/>
<keyword evidence="2" id="KW-1185">Reference proteome</keyword>
<dbReference type="Pfam" id="PF12138">
    <property type="entry name" value="Spherulin4"/>
    <property type="match status" value="1"/>
</dbReference>
<dbReference type="InterPro" id="IPR021986">
    <property type="entry name" value="Spherulin4"/>
</dbReference>